<evidence type="ECO:0000313" key="1">
    <source>
        <dbReference type="EMBL" id="QFF98952.1"/>
    </source>
</evidence>
<protein>
    <submittedName>
        <fullName evidence="1">Uncharacterized protein</fullName>
    </submittedName>
</protein>
<dbReference type="AlphaFoldDB" id="A0A5J6SMK2"/>
<keyword evidence="2" id="KW-1185">Reference proteome</keyword>
<dbReference type="Proteomes" id="UP000325517">
    <property type="component" value="Chromosome"/>
</dbReference>
<reference evidence="1 2" key="1">
    <citation type="submission" date="2018-07" db="EMBL/GenBank/DDBJ databases">
        <title>Complete genome sequence of Psychrobacillus sp. PB01, isolated from iceberg, and comparative genome analysis of Psychrobacillus strains.</title>
        <authorList>
            <person name="Lee P.C."/>
        </authorList>
    </citation>
    <scope>NUCLEOTIDE SEQUENCE [LARGE SCALE GENOMIC DNA]</scope>
    <source>
        <strain evidence="1 2">PB01</strain>
    </source>
</reference>
<evidence type="ECO:0000313" key="2">
    <source>
        <dbReference type="Proteomes" id="UP000325517"/>
    </source>
</evidence>
<accession>A0A5J6SMK2</accession>
<organism evidence="1 2">
    <name type="scientific">Psychrobacillus glaciei</name>
    <dbReference type="NCBI Taxonomy" id="2283160"/>
    <lineage>
        <taxon>Bacteria</taxon>
        <taxon>Bacillati</taxon>
        <taxon>Bacillota</taxon>
        <taxon>Bacilli</taxon>
        <taxon>Bacillales</taxon>
        <taxon>Bacillaceae</taxon>
        <taxon>Psychrobacillus</taxon>
    </lineage>
</organism>
<name>A0A5J6SMK2_9BACI</name>
<dbReference type="KEGG" id="psyo:PB01_08965"/>
<dbReference type="EMBL" id="CP031223">
    <property type="protein sequence ID" value="QFF98952.1"/>
    <property type="molecule type" value="Genomic_DNA"/>
</dbReference>
<gene>
    <name evidence="1" type="ORF">PB01_08965</name>
</gene>
<sequence length="32" mass="3498">MVAKSIIDILVGVADIERVDIPFMKALHQAGF</sequence>
<proteinExistence type="predicted"/>